<proteinExistence type="predicted"/>
<dbReference type="PROSITE" id="PS50943">
    <property type="entry name" value="HTH_CROC1"/>
    <property type="match status" value="1"/>
</dbReference>
<name>A0A7W8L4Z5_9BURK</name>
<dbReference type="InterPro" id="IPR010982">
    <property type="entry name" value="Lambda_DNA-bd_dom_sf"/>
</dbReference>
<sequence>MFPPRSQGELLRWARGDNTQAEFAAVTGVHKSTLSRYESEKLGAPTHLINYCLARLADFVSDHSHTEAGLEGALDNARRTVVLLEGLAQK</sequence>
<accession>A0A7W8L4Z5</accession>
<dbReference type="Pfam" id="PF01381">
    <property type="entry name" value="HTH_3"/>
    <property type="match status" value="1"/>
</dbReference>
<organism evidence="2 3">
    <name type="scientific">Paraburkholderia youngii</name>
    <dbReference type="NCBI Taxonomy" id="2782701"/>
    <lineage>
        <taxon>Bacteria</taxon>
        <taxon>Pseudomonadati</taxon>
        <taxon>Pseudomonadota</taxon>
        <taxon>Betaproteobacteria</taxon>
        <taxon>Burkholderiales</taxon>
        <taxon>Burkholderiaceae</taxon>
        <taxon>Paraburkholderia</taxon>
    </lineage>
</organism>
<dbReference type="RefSeq" id="WP_184226227.1">
    <property type="nucleotide sequence ID" value="NZ_JACHDE010000003.1"/>
</dbReference>
<evidence type="ECO:0000259" key="1">
    <source>
        <dbReference type="PROSITE" id="PS50943"/>
    </source>
</evidence>
<dbReference type="AlphaFoldDB" id="A0A7W8L4Z5"/>
<reference evidence="2 3" key="1">
    <citation type="submission" date="2020-08" db="EMBL/GenBank/DDBJ databases">
        <title>Genomic Encyclopedia of Type Strains, Phase IV (KMG-V): Genome sequencing to study the core and pangenomes of soil and plant-associated prokaryotes.</title>
        <authorList>
            <person name="Whitman W."/>
        </authorList>
    </citation>
    <scope>NUCLEOTIDE SEQUENCE [LARGE SCALE GENOMIC DNA]</scope>
    <source>
        <strain evidence="2 3">JPY162</strain>
    </source>
</reference>
<dbReference type="GO" id="GO:0003677">
    <property type="term" value="F:DNA binding"/>
    <property type="evidence" value="ECO:0007669"/>
    <property type="project" value="InterPro"/>
</dbReference>
<comment type="caution">
    <text evidence="2">The sequence shown here is derived from an EMBL/GenBank/DDBJ whole genome shotgun (WGS) entry which is preliminary data.</text>
</comment>
<evidence type="ECO:0000313" key="2">
    <source>
        <dbReference type="EMBL" id="MBB5400567.1"/>
    </source>
</evidence>
<dbReference type="Proteomes" id="UP000592820">
    <property type="component" value="Unassembled WGS sequence"/>
</dbReference>
<dbReference type="Gene3D" id="1.10.260.40">
    <property type="entry name" value="lambda repressor-like DNA-binding domains"/>
    <property type="match status" value="1"/>
</dbReference>
<dbReference type="InterPro" id="IPR001387">
    <property type="entry name" value="Cro/C1-type_HTH"/>
</dbReference>
<dbReference type="SUPFAM" id="SSF47413">
    <property type="entry name" value="lambda repressor-like DNA-binding domains"/>
    <property type="match status" value="1"/>
</dbReference>
<protein>
    <submittedName>
        <fullName evidence="2">Transcriptional regulator with XRE-family HTH domain</fullName>
    </submittedName>
</protein>
<dbReference type="EMBL" id="JACHDE010000003">
    <property type="protein sequence ID" value="MBB5400567.1"/>
    <property type="molecule type" value="Genomic_DNA"/>
</dbReference>
<feature type="domain" description="HTH cro/C1-type" evidence="1">
    <location>
        <begin position="19"/>
        <end position="41"/>
    </location>
</feature>
<gene>
    <name evidence="2" type="ORF">HDG41_002616</name>
</gene>
<evidence type="ECO:0000313" key="3">
    <source>
        <dbReference type="Proteomes" id="UP000592820"/>
    </source>
</evidence>
<dbReference type="CDD" id="cd00093">
    <property type="entry name" value="HTH_XRE"/>
    <property type="match status" value="1"/>
</dbReference>